<dbReference type="RefSeq" id="WP_068146341.1">
    <property type="nucleotide sequence ID" value="NZ_JBHSCR010000017.1"/>
</dbReference>
<comment type="caution">
    <text evidence="6">The sequence shown here is derived from an EMBL/GenBank/DDBJ whole genome shotgun (WGS) entry which is preliminary data.</text>
</comment>
<dbReference type="InterPro" id="IPR040442">
    <property type="entry name" value="Pyrv_kinase-like_dom_sf"/>
</dbReference>
<protein>
    <submittedName>
        <fullName evidence="6">HpcH/HpaI aldolase/citrate lyase family protein</fullName>
    </submittedName>
</protein>
<dbReference type="InterPro" id="IPR015813">
    <property type="entry name" value="Pyrv/PenolPyrv_kinase-like_dom"/>
</dbReference>
<evidence type="ECO:0000256" key="4">
    <source>
        <dbReference type="ARBA" id="ARBA00022842"/>
    </source>
</evidence>
<dbReference type="Proteomes" id="UP001595776">
    <property type="component" value="Unassembled WGS sequence"/>
</dbReference>
<dbReference type="PANTHER" id="PTHR32308:SF10">
    <property type="entry name" value="CITRATE LYASE SUBUNIT BETA"/>
    <property type="match status" value="1"/>
</dbReference>
<dbReference type="GO" id="GO:0016829">
    <property type="term" value="F:lyase activity"/>
    <property type="evidence" value="ECO:0007669"/>
    <property type="project" value="UniProtKB-KW"/>
</dbReference>
<evidence type="ECO:0000259" key="5">
    <source>
        <dbReference type="Pfam" id="PF03328"/>
    </source>
</evidence>
<gene>
    <name evidence="6" type="ORF">ACFO5Q_16115</name>
</gene>
<dbReference type="InterPro" id="IPR005000">
    <property type="entry name" value="Aldolase/citrate-lyase_domain"/>
</dbReference>
<evidence type="ECO:0000256" key="1">
    <source>
        <dbReference type="ARBA" id="ARBA00001946"/>
    </source>
</evidence>
<keyword evidence="6" id="KW-0456">Lyase</keyword>
<dbReference type="InterPro" id="IPR011206">
    <property type="entry name" value="Citrate_lyase_beta/mcl1/mcl2"/>
</dbReference>
<dbReference type="PANTHER" id="PTHR32308">
    <property type="entry name" value="LYASE BETA SUBUNIT, PUTATIVE (AFU_ORTHOLOGUE AFUA_4G13030)-RELATED"/>
    <property type="match status" value="1"/>
</dbReference>
<accession>A0ABV8UFX5</accession>
<keyword evidence="7" id="KW-1185">Reference proteome</keyword>
<evidence type="ECO:0000256" key="3">
    <source>
        <dbReference type="ARBA" id="ARBA00022723"/>
    </source>
</evidence>
<evidence type="ECO:0000313" key="6">
    <source>
        <dbReference type="EMBL" id="MFC4349378.1"/>
    </source>
</evidence>
<sequence length="287" mass="31201">MANARPRRSILFMPASNARALEKAKSLPADGLIFDLEDAVAPTAKAEARMQAAAAVASGDYGGRDLVVRINGLDTDWWRDDLKAVVPNHPFAILIPKVESPDAIHRVEEEITWHAANPDMEIWAMIETPKGFLNAGEIAGASDRLTTWIVGANDLVKDLRAKHTRDRLPVITALGLALLHARANGLTILDSVYGNFSDEEGFAFECGQAKEMGFDGKTLIHPAQVDVANRIFAPSEEELTLARRMLAAFEEAKAEGKGVAVLDGRMVEELHLEEARRMVAMAEAIAG</sequence>
<comment type="similarity">
    <text evidence="2">Belongs to the HpcH/HpaI aldolase family.</text>
</comment>
<reference evidence="7" key="1">
    <citation type="journal article" date="2019" name="Int. J. Syst. Evol. Microbiol.">
        <title>The Global Catalogue of Microorganisms (GCM) 10K type strain sequencing project: providing services to taxonomists for standard genome sequencing and annotation.</title>
        <authorList>
            <consortium name="The Broad Institute Genomics Platform"/>
            <consortium name="The Broad Institute Genome Sequencing Center for Infectious Disease"/>
            <person name="Wu L."/>
            <person name="Ma J."/>
        </authorList>
    </citation>
    <scope>NUCLEOTIDE SEQUENCE [LARGE SCALE GENOMIC DNA]</scope>
    <source>
        <strain evidence="7">CGMCC 1.15304</strain>
    </source>
</reference>
<dbReference type="SUPFAM" id="SSF51621">
    <property type="entry name" value="Phosphoenolpyruvate/pyruvate domain"/>
    <property type="match status" value="1"/>
</dbReference>
<evidence type="ECO:0000313" key="7">
    <source>
        <dbReference type="Proteomes" id="UP001595776"/>
    </source>
</evidence>
<name>A0ABV8UFX5_9PROT</name>
<dbReference type="Pfam" id="PF03328">
    <property type="entry name" value="HpcH_HpaI"/>
    <property type="match status" value="1"/>
</dbReference>
<dbReference type="PIRSF" id="PIRSF015582">
    <property type="entry name" value="Cit_lyase_B"/>
    <property type="match status" value="1"/>
</dbReference>
<keyword evidence="3" id="KW-0479">Metal-binding</keyword>
<comment type="cofactor">
    <cofactor evidence="1">
        <name>Mg(2+)</name>
        <dbReference type="ChEBI" id="CHEBI:18420"/>
    </cofactor>
</comment>
<evidence type="ECO:0000256" key="2">
    <source>
        <dbReference type="ARBA" id="ARBA00005568"/>
    </source>
</evidence>
<dbReference type="EMBL" id="JBHSCR010000017">
    <property type="protein sequence ID" value="MFC4349378.1"/>
    <property type="molecule type" value="Genomic_DNA"/>
</dbReference>
<organism evidence="6 7">
    <name type="scientific">Kordiimonas lipolytica</name>
    <dbReference type="NCBI Taxonomy" id="1662421"/>
    <lineage>
        <taxon>Bacteria</taxon>
        <taxon>Pseudomonadati</taxon>
        <taxon>Pseudomonadota</taxon>
        <taxon>Alphaproteobacteria</taxon>
        <taxon>Kordiimonadales</taxon>
        <taxon>Kordiimonadaceae</taxon>
        <taxon>Kordiimonas</taxon>
    </lineage>
</organism>
<feature type="domain" description="HpcH/HpaI aldolase/citrate lyase" evidence="5">
    <location>
        <begin position="8"/>
        <end position="222"/>
    </location>
</feature>
<keyword evidence="4" id="KW-0460">Magnesium</keyword>
<dbReference type="Gene3D" id="3.20.20.60">
    <property type="entry name" value="Phosphoenolpyruvate-binding domains"/>
    <property type="match status" value="1"/>
</dbReference>
<proteinExistence type="inferred from homology"/>